<evidence type="ECO:0000313" key="3">
    <source>
        <dbReference type="EMBL" id="MBC2669294.1"/>
    </source>
</evidence>
<dbReference type="SUPFAM" id="SSF69318">
    <property type="entry name" value="Integrin alpha N-terminal domain"/>
    <property type="match status" value="2"/>
</dbReference>
<accession>A0A7X1FYN5</accession>
<dbReference type="InterPro" id="IPR013517">
    <property type="entry name" value="FG-GAP"/>
</dbReference>
<organism evidence="3 4">
    <name type="scientific">Novosphingobium piscinae</name>
    <dbReference type="NCBI Taxonomy" id="1507448"/>
    <lineage>
        <taxon>Bacteria</taxon>
        <taxon>Pseudomonadati</taxon>
        <taxon>Pseudomonadota</taxon>
        <taxon>Alphaproteobacteria</taxon>
        <taxon>Sphingomonadales</taxon>
        <taxon>Sphingomonadaceae</taxon>
        <taxon>Novosphingobium</taxon>
    </lineage>
</organism>
<feature type="signal peptide" evidence="2">
    <location>
        <begin position="1"/>
        <end position="32"/>
    </location>
</feature>
<dbReference type="InterPro" id="IPR028994">
    <property type="entry name" value="Integrin_alpha_N"/>
</dbReference>
<reference evidence="3 4" key="1">
    <citation type="submission" date="2020-08" db="EMBL/GenBank/DDBJ databases">
        <title>The genome sequence of type strain Novosphingobium piscinae KCTC 42194.</title>
        <authorList>
            <person name="Liu Y."/>
        </authorList>
    </citation>
    <scope>NUCLEOTIDE SEQUENCE [LARGE SCALE GENOMIC DNA]</scope>
    <source>
        <strain evidence="3 4">KCTC 42194</strain>
    </source>
</reference>
<dbReference type="InterPro" id="IPR027039">
    <property type="entry name" value="Crtac1"/>
</dbReference>
<name>A0A7X1FYN5_9SPHN</name>
<evidence type="ECO:0000256" key="1">
    <source>
        <dbReference type="ARBA" id="ARBA00022729"/>
    </source>
</evidence>
<dbReference type="RefSeq" id="WP_185679154.1">
    <property type="nucleotide sequence ID" value="NZ_JACLAX010000007.1"/>
</dbReference>
<dbReference type="EMBL" id="JACLAX010000007">
    <property type="protein sequence ID" value="MBC2669294.1"/>
    <property type="molecule type" value="Genomic_DNA"/>
</dbReference>
<keyword evidence="4" id="KW-1185">Reference proteome</keyword>
<dbReference type="Pfam" id="PF13517">
    <property type="entry name" value="FG-GAP_3"/>
    <property type="match status" value="3"/>
</dbReference>
<evidence type="ECO:0000313" key="4">
    <source>
        <dbReference type="Proteomes" id="UP000551327"/>
    </source>
</evidence>
<gene>
    <name evidence="3" type="ORF">H7F53_09075</name>
</gene>
<dbReference type="Gene3D" id="2.130.10.130">
    <property type="entry name" value="Integrin alpha, N-terminal"/>
    <property type="match status" value="1"/>
</dbReference>
<dbReference type="PANTHER" id="PTHR16026:SF0">
    <property type="entry name" value="CARTILAGE ACIDIC PROTEIN 1"/>
    <property type="match status" value="1"/>
</dbReference>
<comment type="caution">
    <text evidence="3">The sequence shown here is derived from an EMBL/GenBank/DDBJ whole genome shotgun (WGS) entry which is preliminary data.</text>
</comment>
<dbReference type="Proteomes" id="UP000551327">
    <property type="component" value="Unassembled WGS sequence"/>
</dbReference>
<evidence type="ECO:0000256" key="2">
    <source>
        <dbReference type="SAM" id="SignalP"/>
    </source>
</evidence>
<feature type="chain" id="PRO_5030710421" evidence="2">
    <location>
        <begin position="33"/>
        <end position="505"/>
    </location>
</feature>
<dbReference type="AlphaFoldDB" id="A0A7X1FYN5"/>
<dbReference type="PANTHER" id="PTHR16026">
    <property type="entry name" value="CARTILAGE ACIDIC PROTEIN 1"/>
    <property type="match status" value="1"/>
</dbReference>
<protein>
    <submittedName>
        <fullName evidence="3">VCBS repeat-containing protein</fullName>
    </submittedName>
</protein>
<proteinExistence type="predicted"/>
<sequence>MATPVRCAILTKALGAVATLALASLSVSIAVAADSPVQPVFTPVQPQTFAAQKGLSNAWADFDLDGDLDLAVSFVSGEIRLYRNEKGVFTNVGPALGLPTKSGNARSLAWGDYDGDGFPDLYVGTSDRPIPTRNLLFHNNAGAHFTEVAEKVGVAVVGATTRQVNWIDYDADGDLDLFVTQRQTPNVMLRNNGGIFTNVTVEAGLYDPRRTVAACWYDFDRDGDLDVFIGNQEGDKDGFFVNDNGKFHDSARELGLEQGNRSLEEGTTGCSLGDYDNDGQFELLVAGYGDNVLYRYDGRHLVNIASQVGLTLNEHQVGSSWGDFDMDGRIDFYVTGFRVDQPHARDHLYRNSPTGFVDVLPDLIRNDDADHGVQWADFDGDGDPDLALVNGYDADGHHPLFRNDTSHPETVGLSIRALDAKGLSTRSGAEIRVLDRAGRILGSRIMNSSGGYGAQNDIPVLFAVPQGRPVDIVVTYLTRAGRIEKIVRNVNPAQFRGRSLDVRSN</sequence>
<keyword evidence="1 2" id="KW-0732">Signal</keyword>